<sequence length="195" mass="22244">MARFFICGELLLDYTDLGTQPRLLKRGATIRLRLLKAKDEFTLQAKSFGHEKASEEALVQMPFTRIETKTFTLSSGLKSVIIPNTANNGVQIPMTAYTLSYKNDLYTRNYLGVCSDLAQHSINVTNTKNTKTTPISFFDLTQDFSASNPFMNVARSGDYIDEFKLWRRSSGNDHVISLYGNEIAYRNRQQQKRIH</sequence>
<dbReference type="Proteomes" id="UP001054945">
    <property type="component" value="Unassembled WGS sequence"/>
</dbReference>
<dbReference type="EMBL" id="BPLR01013427">
    <property type="protein sequence ID" value="GIY61085.1"/>
    <property type="molecule type" value="Genomic_DNA"/>
</dbReference>
<proteinExistence type="predicted"/>
<accession>A0AAV4UTS7</accession>
<organism evidence="1 2">
    <name type="scientific">Caerostris extrusa</name>
    <name type="common">Bark spider</name>
    <name type="synonym">Caerostris bankana</name>
    <dbReference type="NCBI Taxonomy" id="172846"/>
    <lineage>
        <taxon>Eukaryota</taxon>
        <taxon>Metazoa</taxon>
        <taxon>Ecdysozoa</taxon>
        <taxon>Arthropoda</taxon>
        <taxon>Chelicerata</taxon>
        <taxon>Arachnida</taxon>
        <taxon>Araneae</taxon>
        <taxon>Araneomorphae</taxon>
        <taxon>Entelegynae</taxon>
        <taxon>Araneoidea</taxon>
        <taxon>Araneidae</taxon>
        <taxon>Caerostris</taxon>
    </lineage>
</organism>
<dbReference type="AlphaFoldDB" id="A0AAV4UTS7"/>
<gene>
    <name evidence="1" type="primary">AVEN_132591_1</name>
    <name evidence="1" type="ORF">CEXT_266901</name>
</gene>
<keyword evidence="2" id="KW-1185">Reference proteome</keyword>
<protein>
    <submittedName>
        <fullName evidence="1">Uncharacterized protein</fullName>
    </submittedName>
</protein>
<name>A0AAV4UTS7_CAEEX</name>
<evidence type="ECO:0000313" key="2">
    <source>
        <dbReference type="Proteomes" id="UP001054945"/>
    </source>
</evidence>
<reference evidence="1 2" key="1">
    <citation type="submission" date="2021-06" db="EMBL/GenBank/DDBJ databases">
        <title>Caerostris extrusa draft genome.</title>
        <authorList>
            <person name="Kono N."/>
            <person name="Arakawa K."/>
        </authorList>
    </citation>
    <scope>NUCLEOTIDE SEQUENCE [LARGE SCALE GENOMIC DNA]</scope>
</reference>
<evidence type="ECO:0000313" key="1">
    <source>
        <dbReference type="EMBL" id="GIY61085.1"/>
    </source>
</evidence>
<comment type="caution">
    <text evidence="1">The sequence shown here is derived from an EMBL/GenBank/DDBJ whole genome shotgun (WGS) entry which is preliminary data.</text>
</comment>